<reference evidence="2 3" key="1">
    <citation type="journal article" date="2018" name="PLoS Genet.">
        <title>Population sequencing reveals clonal diversity and ancestral inbreeding in the grapevine cultivar Chardonnay.</title>
        <authorList>
            <person name="Roach M.J."/>
            <person name="Johnson D.L."/>
            <person name="Bohlmann J."/>
            <person name="van Vuuren H.J."/>
            <person name="Jones S.J."/>
            <person name="Pretorius I.S."/>
            <person name="Schmidt S.A."/>
            <person name="Borneman A.R."/>
        </authorList>
    </citation>
    <scope>NUCLEOTIDE SEQUENCE [LARGE SCALE GENOMIC DNA]</scope>
    <source>
        <strain evidence="3">cv. Chardonnay</strain>
        <tissue evidence="2">Leaf</tissue>
    </source>
</reference>
<evidence type="ECO:0000313" key="2">
    <source>
        <dbReference type="EMBL" id="RVW19710.1"/>
    </source>
</evidence>
<evidence type="ECO:0000313" key="3">
    <source>
        <dbReference type="Proteomes" id="UP000288805"/>
    </source>
</evidence>
<protein>
    <submittedName>
        <fullName evidence="2">Uncharacterized protein</fullName>
    </submittedName>
</protein>
<comment type="caution">
    <text evidence="2">The sequence shown here is derived from an EMBL/GenBank/DDBJ whole genome shotgun (WGS) entry which is preliminary data.</text>
</comment>
<organism evidence="2 3">
    <name type="scientific">Vitis vinifera</name>
    <name type="common">Grape</name>
    <dbReference type="NCBI Taxonomy" id="29760"/>
    <lineage>
        <taxon>Eukaryota</taxon>
        <taxon>Viridiplantae</taxon>
        <taxon>Streptophyta</taxon>
        <taxon>Embryophyta</taxon>
        <taxon>Tracheophyta</taxon>
        <taxon>Spermatophyta</taxon>
        <taxon>Magnoliopsida</taxon>
        <taxon>eudicotyledons</taxon>
        <taxon>Gunneridae</taxon>
        <taxon>Pentapetalae</taxon>
        <taxon>rosids</taxon>
        <taxon>Vitales</taxon>
        <taxon>Vitaceae</taxon>
        <taxon>Viteae</taxon>
        <taxon>Vitis</taxon>
    </lineage>
</organism>
<dbReference type="AlphaFoldDB" id="A0A438C8Z8"/>
<name>A0A438C8Z8_VITVI</name>
<gene>
    <name evidence="2" type="ORF">CK203_111575</name>
</gene>
<sequence>MMHLEGYSNIGTQASDSYGYDQSSSSSSIAYRGFGYYQYGVNPEQPSKPYFLDYGSSSQSSQPTYSSYEQLFQPYPHYENYHPNLYTCHRIDDDDFELPRHSTWN</sequence>
<feature type="region of interest" description="Disordered" evidence="1">
    <location>
        <begin position="1"/>
        <end position="26"/>
    </location>
</feature>
<proteinExistence type="predicted"/>
<evidence type="ECO:0000256" key="1">
    <source>
        <dbReference type="SAM" id="MobiDB-lite"/>
    </source>
</evidence>
<accession>A0A438C8Z8</accession>
<dbReference type="Proteomes" id="UP000288805">
    <property type="component" value="Unassembled WGS sequence"/>
</dbReference>
<dbReference type="EMBL" id="QGNW01002444">
    <property type="protein sequence ID" value="RVW19710.1"/>
    <property type="molecule type" value="Genomic_DNA"/>
</dbReference>
<feature type="compositionally biased region" description="Low complexity" evidence="1">
    <location>
        <begin position="15"/>
        <end position="26"/>
    </location>
</feature>